<dbReference type="AlphaFoldDB" id="A0AAW0AWC5"/>
<organism evidence="2 3">
    <name type="scientific">Paramarasmius palmivorus</name>
    <dbReference type="NCBI Taxonomy" id="297713"/>
    <lineage>
        <taxon>Eukaryota</taxon>
        <taxon>Fungi</taxon>
        <taxon>Dikarya</taxon>
        <taxon>Basidiomycota</taxon>
        <taxon>Agaricomycotina</taxon>
        <taxon>Agaricomycetes</taxon>
        <taxon>Agaricomycetidae</taxon>
        <taxon>Agaricales</taxon>
        <taxon>Marasmiineae</taxon>
        <taxon>Marasmiaceae</taxon>
        <taxon>Paramarasmius</taxon>
    </lineage>
</organism>
<reference evidence="2 3" key="1">
    <citation type="submission" date="2024-01" db="EMBL/GenBank/DDBJ databases">
        <title>A draft genome for a cacao thread blight-causing isolate of Paramarasmius palmivorus.</title>
        <authorList>
            <person name="Baruah I.K."/>
            <person name="Bukari Y."/>
            <person name="Amoako-Attah I."/>
            <person name="Meinhardt L.W."/>
            <person name="Bailey B.A."/>
            <person name="Cohen S.P."/>
        </authorList>
    </citation>
    <scope>NUCLEOTIDE SEQUENCE [LARGE SCALE GENOMIC DNA]</scope>
    <source>
        <strain evidence="2 3">GH-12</strain>
    </source>
</reference>
<gene>
    <name evidence="2" type="ORF">VNI00_018798</name>
</gene>
<evidence type="ECO:0000256" key="1">
    <source>
        <dbReference type="SAM" id="MobiDB-lite"/>
    </source>
</evidence>
<feature type="region of interest" description="Disordered" evidence="1">
    <location>
        <begin position="1"/>
        <end position="21"/>
    </location>
</feature>
<protein>
    <submittedName>
        <fullName evidence="2">Uncharacterized protein</fullName>
    </submittedName>
</protein>
<feature type="region of interest" description="Disordered" evidence="1">
    <location>
        <begin position="277"/>
        <end position="301"/>
    </location>
</feature>
<dbReference type="Proteomes" id="UP001383192">
    <property type="component" value="Unassembled WGS sequence"/>
</dbReference>
<feature type="compositionally biased region" description="Polar residues" evidence="1">
    <location>
        <begin position="445"/>
        <end position="461"/>
    </location>
</feature>
<feature type="region of interest" description="Disordered" evidence="1">
    <location>
        <begin position="429"/>
        <end position="475"/>
    </location>
</feature>
<proteinExistence type="predicted"/>
<dbReference type="EMBL" id="JAYKXP010000274">
    <property type="protein sequence ID" value="KAK7016789.1"/>
    <property type="molecule type" value="Genomic_DNA"/>
</dbReference>
<evidence type="ECO:0000313" key="2">
    <source>
        <dbReference type="EMBL" id="KAK7016789.1"/>
    </source>
</evidence>
<keyword evidence="3" id="KW-1185">Reference proteome</keyword>
<evidence type="ECO:0000313" key="3">
    <source>
        <dbReference type="Proteomes" id="UP001383192"/>
    </source>
</evidence>
<comment type="caution">
    <text evidence="2">The sequence shown here is derived from an EMBL/GenBank/DDBJ whole genome shotgun (WGS) entry which is preliminary data.</text>
</comment>
<name>A0AAW0AWC5_9AGAR</name>
<accession>A0AAW0AWC5</accession>
<feature type="region of interest" description="Disordered" evidence="1">
    <location>
        <begin position="102"/>
        <end position="166"/>
    </location>
</feature>
<feature type="compositionally biased region" description="Polar residues" evidence="1">
    <location>
        <begin position="136"/>
        <end position="146"/>
    </location>
</feature>
<feature type="compositionally biased region" description="Polar residues" evidence="1">
    <location>
        <begin position="286"/>
        <end position="296"/>
    </location>
</feature>
<sequence length="475" mass="50897">MASSSTPNDPPPSYTDAIGAPGDTANDMVCKISKTQRKWIEDQYLAEYYWKWEIAKEEGIKKHWVESTVLDPFIAHWNLQNKPRATLFERVYRVFLNTSGRIRSGGHAEPPCPDRFTVPAQAPAVTGPESEPDTSPPSVTGGTAPTPTEDETIPASPARATSGQNEWRIANSIAIAAQGRRNAPGAQRAGALEGWRKAYNDGWNALSEIQHEFWHAKARELNGERHTKPPCEHVLQVTVVGQKSKVVFQVPEEYQEEYEHSFLEPLRNFKQLIPIDTSSSISTSDNSGHTSGNNPDMPSPTPVVIDTPQIDAAETSMPDNSETIQAVGDALTIILASHTSAIVHQADNAIDMVNPQEISISASSMAGDSTIAPSTTPQVADVVPVPPNSTSASTAVDNDHAINADPAMPMTEPTTTNTPISAATKIGTAQTETTDVAPSSGPIPTATQTVAQTASNSTPTVMPTDIPATGINDRM</sequence>